<organism evidence="1 2">
    <name type="scientific">Symbiodinium microadriaticum</name>
    <name type="common">Dinoflagellate</name>
    <name type="synonym">Zooxanthella microadriatica</name>
    <dbReference type="NCBI Taxonomy" id="2951"/>
    <lineage>
        <taxon>Eukaryota</taxon>
        <taxon>Sar</taxon>
        <taxon>Alveolata</taxon>
        <taxon>Dinophyceae</taxon>
        <taxon>Suessiales</taxon>
        <taxon>Symbiodiniaceae</taxon>
        <taxon>Symbiodinium</taxon>
    </lineage>
</organism>
<sequence length="39" mass="4234">ISSLSSGRTRGLWRSRCTIRRPIGASSSAPAPQQRCLGY</sequence>
<feature type="non-terminal residue" evidence="1">
    <location>
        <position position="39"/>
    </location>
</feature>
<accession>A0A1Q9BEB1</accession>
<proteinExistence type="predicted"/>
<gene>
    <name evidence="1" type="ORF">AK812_SmicGene48495</name>
</gene>
<dbReference type="AlphaFoldDB" id="A0A1Q9BEB1"/>
<evidence type="ECO:0000313" key="1">
    <source>
        <dbReference type="EMBL" id="OLP67496.1"/>
    </source>
</evidence>
<feature type="non-terminal residue" evidence="1">
    <location>
        <position position="1"/>
    </location>
</feature>
<comment type="caution">
    <text evidence="1">The sequence shown here is derived from an EMBL/GenBank/DDBJ whole genome shotgun (WGS) entry which is preliminary data.</text>
</comment>
<name>A0A1Q9BEB1_SYMMI</name>
<reference evidence="1 2" key="1">
    <citation type="submission" date="2016-02" db="EMBL/GenBank/DDBJ databases">
        <title>Genome analysis of coral dinoflagellate symbionts highlights evolutionary adaptations to a symbiotic lifestyle.</title>
        <authorList>
            <person name="Aranda M."/>
            <person name="Li Y."/>
            <person name="Liew Y.J."/>
            <person name="Baumgarten S."/>
            <person name="Simakov O."/>
            <person name="Wilson M."/>
            <person name="Piel J."/>
            <person name="Ashoor H."/>
            <person name="Bougouffa S."/>
            <person name="Bajic V.B."/>
            <person name="Ryu T."/>
            <person name="Ravasi T."/>
            <person name="Bayer T."/>
            <person name="Micklem G."/>
            <person name="Kim H."/>
            <person name="Bhak J."/>
            <person name="Lajeunesse T.C."/>
            <person name="Voolstra C.R."/>
        </authorList>
    </citation>
    <scope>NUCLEOTIDE SEQUENCE [LARGE SCALE GENOMIC DNA]</scope>
    <source>
        <strain evidence="1 2">CCMP2467</strain>
    </source>
</reference>
<dbReference type="Proteomes" id="UP000186817">
    <property type="component" value="Unassembled WGS sequence"/>
</dbReference>
<keyword evidence="2" id="KW-1185">Reference proteome</keyword>
<protein>
    <submittedName>
        <fullName evidence="1">Uncharacterized protein</fullName>
    </submittedName>
</protein>
<evidence type="ECO:0000313" key="2">
    <source>
        <dbReference type="Proteomes" id="UP000186817"/>
    </source>
</evidence>
<dbReference type="EMBL" id="LSRX01008030">
    <property type="protein sequence ID" value="OLP67496.1"/>
    <property type="molecule type" value="Genomic_DNA"/>
</dbReference>